<dbReference type="RefSeq" id="WP_063239433.1">
    <property type="nucleotide sequence ID" value="NZ_CP032518.1"/>
</dbReference>
<evidence type="ECO:0000313" key="9">
    <source>
        <dbReference type="Proteomes" id="UP000256862"/>
    </source>
</evidence>
<dbReference type="EMBL" id="CP032518">
    <property type="protein sequence ID" value="QEZ44372.1"/>
    <property type="molecule type" value="Genomic_DNA"/>
</dbReference>
<dbReference type="GeneID" id="303488177"/>
<dbReference type="InterPro" id="IPR029510">
    <property type="entry name" value="Ald_DH_CS_GLU"/>
</dbReference>
<evidence type="ECO:0000259" key="4">
    <source>
        <dbReference type="Pfam" id="PF00171"/>
    </source>
</evidence>
<dbReference type="InterPro" id="IPR016163">
    <property type="entry name" value="Ald_DH_C"/>
</dbReference>
<proteinExistence type="inferred from homology"/>
<accession>A0A375G9P8</accession>
<dbReference type="AlphaFoldDB" id="A0A375G9P8"/>
<dbReference type="OrthoDB" id="9812625at2"/>
<evidence type="ECO:0000256" key="1">
    <source>
        <dbReference type="ARBA" id="ARBA00023002"/>
    </source>
</evidence>
<gene>
    <name evidence="8" type="ORF">CO2235_MP10329</name>
    <name evidence="7" type="ORF">CO2235_U1010105</name>
    <name evidence="5" type="ORF">D2917_09130</name>
    <name evidence="6" type="ORF">JTE92_01545</name>
</gene>
<protein>
    <submittedName>
        <fullName evidence="5 6">Aldehyde dehydrogenase</fullName>
    </submittedName>
    <submittedName>
        <fullName evidence="8">NAD-dependent aldehyde dehydrogenase</fullName>
        <ecNumber evidence="8">1.2.1.3</ecNumber>
    </submittedName>
</protein>
<dbReference type="InterPro" id="IPR050740">
    <property type="entry name" value="Aldehyde_DH_Superfamily"/>
</dbReference>
<feature type="active site" evidence="2">
    <location>
        <position position="229"/>
    </location>
</feature>
<evidence type="ECO:0000256" key="3">
    <source>
        <dbReference type="RuleBase" id="RU003345"/>
    </source>
</evidence>
<dbReference type="EC" id="1.2.1.3" evidence="8"/>
<dbReference type="EMBL" id="OGUS01000004">
    <property type="protein sequence ID" value="SPC05151.1"/>
    <property type="molecule type" value="Genomic_DNA"/>
</dbReference>
<dbReference type="Gene3D" id="3.40.605.10">
    <property type="entry name" value="Aldehyde Dehydrogenase, Chain A, domain 1"/>
    <property type="match status" value="1"/>
</dbReference>
<evidence type="ECO:0000313" key="10">
    <source>
        <dbReference type="Proteomes" id="UP000325743"/>
    </source>
</evidence>
<reference evidence="6 11" key="4">
    <citation type="submission" date="2021-02" db="EMBL/GenBank/DDBJ databases">
        <title>Complete Genome Sequence of Cupriavidus oxalaticus Strain Ox1, a Soil Oxalate-Degrading Species.</title>
        <authorList>
            <person name="Palmieri F."/>
            <person name="Udriet P."/>
            <person name="Deuasquier M."/>
            <person name="Beaudoing E."/>
            <person name="Johnson S.L."/>
            <person name="Davenport K.W."/>
            <person name="Chain P.S."/>
            <person name="Bindschedler S."/>
            <person name="Junier P."/>
        </authorList>
    </citation>
    <scope>NUCLEOTIDE SEQUENCE [LARGE SCALE GENOMIC DNA]</scope>
    <source>
        <strain evidence="6 11">Ox1</strain>
    </source>
</reference>
<dbReference type="EMBL" id="CP069811">
    <property type="protein sequence ID" value="QRQ91652.1"/>
    <property type="molecule type" value="Genomic_DNA"/>
</dbReference>
<name>A0A375G9P8_9BURK</name>
<keyword evidence="1 3" id="KW-0560">Oxidoreductase</keyword>
<dbReference type="GO" id="GO:0009450">
    <property type="term" value="P:gamma-aminobutyric acid catabolic process"/>
    <property type="evidence" value="ECO:0007669"/>
    <property type="project" value="TreeGrafter"/>
</dbReference>
<evidence type="ECO:0000313" key="6">
    <source>
        <dbReference type="EMBL" id="QRQ91652.1"/>
    </source>
</evidence>
<feature type="domain" description="Aldehyde dehydrogenase" evidence="4">
    <location>
        <begin position="4"/>
        <end position="451"/>
    </location>
</feature>
<dbReference type="PANTHER" id="PTHR43353">
    <property type="entry name" value="SUCCINATE-SEMIALDEHYDE DEHYDROGENASE, MITOCHONDRIAL"/>
    <property type="match status" value="1"/>
</dbReference>
<evidence type="ECO:0000313" key="11">
    <source>
        <dbReference type="Proteomes" id="UP000623307"/>
    </source>
</evidence>
<dbReference type="Gene3D" id="3.40.309.10">
    <property type="entry name" value="Aldehyde Dehydrogenase, Chain A, domain 2"/>
    <property type="match status" value="1"/>
</dbReference>
<dbReference type="Proteomes" id="UP000256862">
    <property type="component" value="Plasmid CO2235_mp"/>
</dbReference>
<dbReference type="PANTHER" id="PTHR43353:SF6">
    <property type="entry name" value="CYTOPLASMIC ALDEHYDE DEHYDROGENASE (EUROFUNG)"/>
    <property type="match status" value="1"/>
</dbReference>
<organism evidence="8">
    <name type="scientific">Cupriavidus oxalaticus</name>
    <dbReference type="NCBI Taxonomy" id="96344"/>
    <lineage>
        <taxon>Bacteria</taxon>
        <taxon>Pseudomonadati</taxon>
        <taxon>Pseudomonadota</taxon>
        <taxon>Betaproteobacteria</taxon>
        <taxon>Burkholderiales</taxon>
        <taxon>Burkholderiaceae</taxon>
        <taxon>Cupriavidus</taxon>
    </lineage>
</organism>
<dbReference type="Proteomes" id="UP000623307">
    <property type="component" value="Chromosome 1"/>
</dbReference>
<evidence type="ECO:0000256" key="2">
    <source>
        <dbReference type="PROSITE-ProRule" id="PRU10007"/>
    </source>
</evidence>
<dbReference type="SUPFAM" id="SSF53720">
    <property type="entry name" value="ALDH-like"/>
    <property type="match status" value="1"/>
</dbReference>
<dbReference type="PROSITE" id="PS00687">
    <property type="entry name" value="ALDEHYDE_DEHYDR_GLU"/>
    <property type="match status" value="1"/>
</dbReference>
<evidence type="ECO:0000313" key="5">
    <source>
        <dbReference type="EMBL" id="QEZ44372.1"/>
    </source>
</evidence>
<dbReference type="Pfam" id="PF00171">
    <property type="entry name" value="Aldedh"/>
    <property type="match status" value="1"/>
</dbReference>
<evidence type="ECO:0000313" key="7">
    <source>
        <dbReference type="EMBL" id="SPC05151.1"/>
    </source>
</evidence>
<dbReference type="InterPro" id="IPR015590">
    <property type="entry name" value="Aldehyde_DH_dom"/>
</dbReference>
<dbReference type="Proteomes" id="UP000325743">
    <property type="component" value="Chromosome 1"/>
</dbReference>
<dbReference type="InterPro" id="IPR016161">
    <property type="entry name" value="Ald_DH/histidinol_DH"/>
</dbReference>
<evidence type="ECO:0000313" key="8">
    <source>
        <dbReference type="EMBL" id="SPC18091.1"/>
    </source>
</evidence>
<keyword evidence="11" id="KW-1185">Reference proteome</keyword>
<reference evidence="5 10" key="3">
    <citation type="submission" date="2018-09" db="EMBL/GenBank/DDBJ databases">
        <title>Complete genome sequence of Cupriavidus oxalaticus T2, a bacterium capable of phenol tolerance and degradation.</title>
        <authorList>
            <person name="Yan J."/>
        </authorList>
    </citation>
    <scope>NUCLEOTIDE SEQUENCE [LARGE SCALE GENOMIC DNA]</scope>
    <source>
        <strain evidence="5 10">T2</strain>
    </source>
</reference>
<dbReference type="EMBL" id="OGUS01000132">
    <property type="protein sequence ID" value="SPC18091.1"/>
    <property type="molecule type" value="Genomic_DNA"/>
</dbReference>
<dbReference type="GO" id="GO:0004777">
    <property type="term" value="F:succinate-semialdehyde dehydrogenase (NAD+) activity"/>
    <property type="evidence" value="ECO:0007669"/>
    <property type="project" value="TreeGrafter"/>
</dbReference>
<dbReference type="CDD" id="cd07099">
    <property type="entry name" value="ALDH_DDALDH"/>
    <property type="match status" value="1"/>
</dbReference>
<dbReference type="GO" id="GO:0004029">
    <property type="term" value="F:aldehyde dehydrogenase (NAD+) activity"/>
    <property type="evidence" value="ECO:0007669"/>
    <property type="project" value="UniProtKB-EC"/>
</dbReference>
<comment type="similarity">
    <text evidence="3">Belongs to the aldehyde dehydrogenase family.</text>
</comment>
<reference evidence="8" key="2">
    <citation type="submission" date="2018-01" db="EMBL/GenBank/DDBJ databases">
        <authorList>
            <person name="Clerissi C."/>
        </authorList>
    </citation>
    <scope>NUCLEOTIDE SEQUENCE</scope>
    <source>
        <strain evidence="8">Cupriavidus oxalaticus LMG 2235</strain>
    </source>
</reference>
<reference evidence="9" key="1">
    <citation type="submission" date="2018-01" db="EMBL/GenBank/DDBJ databases">
        <authorList>
            <person name="Gaut B.S."/>
            <person name="Morton B.R."/>
            <person name="Clegg M.T."/>
            <person name="Duvall M.R."/>
        </authorList>
    </citation>
    <scope>NUCLEOTIDE SEQUENCE [LARGE SCALE GENOMIC DNA]</scope>
</reference>
<sequence length="474" mass="50491">MAVIKVRNPRTGAHDYEFVAADADAVGKAVARARDAQREWYGKGLEHRIQALSAWATALETRADAITSALADDTARTRISREELGAVIHFIHGYCEAAPEVLAQPFRKFRHNSDVVFKTTLVPYPVVGVISPWNFPLVLSFIDAIPALLAGATVVIKPSEVTPRFVEPLQASIGDVPGLDGVISLLQGAAETGRALLSEVDAIVFTGSVPTGRKIAVAAAERFIPAFLELGGKDPAVVLAGSDLARAATSILRSALYNTGQVCYAIERVYVDASIHDAFMEELVRQVQGMRRSAAAGDGGHYGPFIHAAQGDIVRAQLQDAVARGARVVTGGVVENAGGAVWLDPTIVVDVDHSMDLMTQETFGPVVPVMRFASEDEAARLANDTIFGLSGAVFGPDTHTAGDFATRMEAGGVSINDTELQRGMMFDGEKTAFKFSGMGGSRYGATSILRYVRKRALIANEGGIKPLDELSEID</sequence>
<dbReference type="InterPro" id="IPR016162">
    <property type="entry name" value="Ald_DH_N"/>
</dbReference>